<dbReference type="InterPro" id="IPR045238">
    <property type="entry name" value="Tim23-like"/>
</dbReference>
<keyword evidence="2" id="KW-0812">Transmembrane</keyword>
<evidence type="ECO:0000256" key="3">
    <source>
        <dbReference type="ARBA" id="ARBA00022989"/>
    </source>
</evidence>
<dbReference type="EMBL" id="BNJQ01000006">
    <property type="protein sequence ID" value="GHP03768.1"/>
    <property type="molecule type" value="Genomic_DNA"/>
</dbReference>
<dbReference type="AlphaFoldDB" id="A0A830HAK0"/>
<keyword evidence="3" id="KW-1133">Transmembrane helix</keyword>
<proteinExistence type="predicted"/>
<dbReference type="Proteomes" id="UP000660262">
    <property type="component" value="Unassembled WGS sequence"/>
</dbReference>
<dbReference type="GO" id="GO:0030150">
    <property type="term" value="P:protein import into mitochondrial matrix"/>
    <property type="evidence" value="ECO:0007669"/>
    <property type="project" value="TreeGrafter"/>
</dbReference>
<gene>
    <name evidence="5" type="ORF">PPROV_000252300</name>
</gene>
<evidence type="ECO:0000256" key="1">
    <source>
        <dbReference type="ARBA" id="ARBA00004141"/>
    </source>
</evidence>
<dbReference type="OrthoDB" id="159299at2759"/>
<dbReference type="PANTHER" id="PTHR15371:SF0">
    <property type="entry name" value="SD19278P"/>
    <property type="match status" value="1"/>
</dbReference>
<reference evidence="5" key="1">
    <citation type="submission" date="2020-10" db="EMBL/GenBank/DDBJ databases">
        <title>Unveiling of a novel bifunctional photoreceptor, Dualchrome1, isolated from a cosmopolitan green alga.</title>
        <authorList>
            <person name="Suzuki S."/>
            <person name="Kawachi M."/>
        </authorList>
    </citation>
    <scope>NUCLEOTIDE SEQUENCE</scope>
    <source>
        <strain evidence="5">NIES 2893</strain>
    </source>
</reference>
<evidence type="ECO:0008006" key="7">
    <source>
        <dbReference type="Google" id="ProtNLM"/>
    </source>
</evidence>
<organism evidence="5 6">
    <name type="scientific">Pycnococcus provasolii</name>
    <dbReference type="NCBI Taxonomy" id="41880"/>
    <lineage>
        <taxon>Eukaryota</taxon>
        <taxon>Viridiplantae</taxon>
        <taxon>Chlorophyta</taxon>
        <taxon>Pseudoscourfieldiophyceae</taxon>
        <taxon>Pseudoscourfieldiales</taxon>
        <taxon>Pycnococcaceae</taxon>
        <taxon>Pycnococcus</taxon>
    </lineage>
</organism>
<accession>A0A830HAK0</accession>
<sequence>MAGMGNNLAPIPYRVRWARMSDRAAKSVQRKLDLEEETCGMHDGDKLPGRVSHWCFTSSVGVSSGEHTGESSLQGGAQSSSSASATDYGAATLGEASGGAMMGAGGGGARMHNPYEGLHGTIDPALLKNVYTLPKAPEQLFTEQAVVNRRSWSENLTYYCGTGYLIGGAAGGAVGAREALTTPAPKGVADTSRLRANRLLNATGHYGRSAGNAAGVLGLYYALMESGALNSMDAYLHTESGSVAAVVAGAGAGALYKSAAGSRRMAVAASVGAVAAGTINVIGRTVFG</sequence>
<comment type="caution">
    <text evidence="5">The sequence shown here is derived from an EMBL/GenBank/DDBJ whole genome shotgun (WGS) entry which is preliminary data.</text>
</comment>
<dbReference type="Pfam" id="PF02466">
    <property type="entry name" value="Tim17"/>
    <property type="match status" value="1"/>
</dbReference>
<evidence type="ECO:0000256" key="2">
    <source>
        <dbReference type="ARBA" id="ARBA00022692"/>
    </source>
</evidence>
<keyword evidence="6" id="KW-1185">Reference proteome</keyword>
<dbReference type="GO" id="GO:0005744">
    <property type="term" value="C:TIM23 mitochondrial import inner membrane translocase complex"/>
    <property type="evidence" value="ECO:0007669"/>
    <property type="project" value="TreeGrafter"/>
</dbReference>
<evidence type="ECO:0000256" key="4">
    <source>
        <dbReference type="ARBA" id="ARBA00023136"/>
    </source>
</evidence>
<evidence type="ECO:0000313" key="6">
    <source>
        <dbReference type="Proteomes" id="UP000660262"/>
    </source>
</evidence>
<evidence type="ECO:0000313" key="5">
    <source>
        <dbReference type="EMBL" id="GHP03768.1"/>
    </source>
</evidence>
<name>A0A830HAK0_9CHLO</name>
<dbReference type="PANTHER" id="PTHR15371">
    <property type="entry name" value="TIM23"/>
    <property type="match status" value="1"/>
</dbReference>
<dbReference type="GO" id="GO:0008320">
    <property type="term" value="F:protein transmembrane transporter activity"/>
    <property type="evidence" value="ECO:0007669"/>
    <property type="project" value="TreeGrafter"/>
</dbReference>
<protein>
    <recommendedName>
        <fullName evidence="7">Mitochondrial import inner membrane translocase subunit TIM23</fullName>
    </recommendedName>
</protein>
<comment type="subcellular location">
    <subcellularLocation>
        <location evidence="1">Membrane</location>
        <topology evidence="1">Multi-pass membrane protein</topology>
    </subcellularLocation>
</comment>
<keyword evidence="4" id="KW-0472">Membrane</keyword>